<keyword evidence="1 2" id="KW-0804">Transcription</keyword>
<dbReference type="GO" id="GO:0008270">
    <property type="term" value="F:zinc ion binding"/>
    <property type="evidence" value="ECO:0007669"/>
    <property type="project" value="UniProtKB-UniRule"/>
</dbReference>
<accession>D1Z224</accession>
<dbReference type="NCBIfam" id="NF041664">
    <property type="entry name" value="RNAP_arch_Epp"/>
    <property type="match status" value="1"/>
</dbReference>
<dbReference type="KEGG" id="mpd:MCP_2674"/>
<feature type="binding site" evidence="2">
    <location>
        <position position="22"/>
    </location>
    <ligand>
        <name>Zn(2+)</name>
        <dbReference type="ChEBI" id="CHEBI:29105"/>
    </ligand>
</feature>
<dbReference type="GeneID" id="8682393"/>
<dbReference type="SUPFAM" id="SSF63393">
    <property type="entry name" value="RNA polymerase subunits"/>
    <property type="match status" value="1"/>
</dbReference>
<dbReference type="InterPro" id="IPR007178">
    <property type="entry name" value="Spt4_arch"/>
</dbReference>
<feature type="domain" description="Spt4/RpoE2 zinc finger" evidence="3">
    <location>
        <begin position="16"/>
        <end position="74"/>
    </location>
</feature>
<reference evidence="5" key="3">
    <citation type="journal article" date="2011" name="PLoS ONE">
        <title>Genome sequence of a mesophilic hydrogenotrophic methanogen Methanocella paludicola, the first cultivated representative of the order Methanocellales.</title>
        <authorList>
            <person name="Sakai S."/>
            <person name="Takaki Y."/>
            <person name="Shimamura S."/>
            <person name="Sekine M."/>
            <person name="Tajima T."/>
            <person name="Kosugi H."/>
            <person name="Ichikawa N."/>
            <person name="Tasumi E."/>
            <person name="Hiraki A.T."/>
            <person name="Shimizu A."/>
            <person name="Kato Y."/>
            <person name="Nishiko R."/>
            <person name="Mori K."/>
            <person name="Fujita N."/>
            <person name="Imachi H."/>
            <person name="Takai K."/>
        </authorList>
    </citation>
    <scope>NUCLEOTIDE SEQUENCE [LARGE SCALE GENOMIC DNA]</scope>
    <source>
        <strain evidence="5">DSM 17711 / JCM 13418 / NBRC 101707 / SANAE</strain>
    </source>
</reference>
<dbReference type="EMBL" id="AP011532">
    <property type="protein sequence ID" value="BAI62746.1"/>
    <property type="molecule type" value="Genomic_DNA"/>
</dbReference>
<reference evidence="4 5" key="2">
    <citation type="journal article" date="2008" name="Int. J. Syst. Evol. Microbiol.">
        <title>Methanocella paludicola gen. nov., sp. nov., a methane-producing archaeon, the first isolate of the lineage 'Rice Cluster I', and proposal of the new archaeal order Methanocellales ord. nov.</title>
        <authorList>
            <person name="Sakai S."/>
            <person name="Imachi H."/>
            <person name="Hanada S."/>
            <person name="Ohashi A."/>
            <person name="Harada H."/>
            <person name="Kamagata Y."/>
        </authorList>
    </citation>
    <scope>NUCLEOTIDE SEQUENCE [LARGE SCALE GENOMIC DNA]</scope>
    <source>
        <strain evidence="5">DSM 17711 / JCM 13418 / NBRC 101707 / SANAE</strain>
    </source>
</reference>
<dbReference type="AlphaFoldDB" id="D1Z224"/>
<dbReference type="eggNOG" id="arCOG04077">
    <property type="taxonomic scope" value="Archaea"/>
</dbReference>
<dbReference type="InterPro" id="IPR029040">
    <property type="entry name" value="RPABC4/Spt4"/>
</dbReference>
<proteinExistence type="inferred from homology"/>
<evidence type="ECO:0000313" key="4">
    <source>
        <dbReference type="EMBL" id="BAI62746.1"/>
    </source>
</evidence>
<keyword evidence="2" id="KW-0805">Transcription regulation</keyword>
<sequence length="74" mass="8168">MVKGKDSRARKKGSNLKACRECHSLVEGDVCPMCQSSSLSEDWSGYLVIVDPLKSEIAKLMGIKRPGKFALKVR</sequence>
<protein>
    <recommendedName>
        <fullName evidence="2">Transcription elongation factor Spt4</fullName>
    </recommendedName>
</protein>
<dbReference type="Gene3D" id="2.20.28.90">
    <property type="match status" value="1"/>
</dbReference>
<evidence type="ECO:0000259" key="3">
    <source>
        <dbReference type="SMART" id="SM01389"/>
    </source>
</evidence>
<dbReference type="GO" id="GO:0006355">
    <property type="term" value="P:regulation of DNA-templated transcription"/>
    <property type="evidence" value="ECO:0007669"/>
    <property type="project" value="UniProtKB-UniRule"/>
</dbReference>
<dbReference type="GO" id="GO:0000428">
    <property type="term" value="C:DNA-directed RNA polymerase complex"/>
    <property type="evidence" value="ECO:0007669"/>
    <property type="project" value="UniProtKB-KW"/>
</dbReference>
<dbReference type="SMART" id="SM01389">
    <property type="entry name" value="Spt4"/>
    <property type="match status" value="1"/>
</dbReference>
<gene>
    <name evidence="4" type="primary">rpoE2</name>
    <name evidence="2" type="synonym">spt4</name>
    <name evidence="4" type="ordered locus">MCP_2674</name>
</gene>
<dbReference type="FunCoup" id="D1Z224">
    <property type="interactions" value="11"/>
</dbReference>
<keyword evidence="2" id="KW-0479">Metal-binding</keyword>
<organism evidence="4 5">
    <name type="scientific">Methanocella paludicola (strain DSM 17711 / JCM 13418 / NBRC 101707 / SANAE)</name>
    <dbReference type="NCBI Taxonomy" id="304371"/>
    <lineage>
        <taxon>Archaea</taxon>
        <taxon>Methanobacteriati</taxon>
        <taxon>Methanobacteriota</taxon>
        <taxon>Stenosarchaea group</taxon>
        <taxon>Methanomicrobia</taxon>
        <taxon>Methanocellales</taxon>
        <taxon>Methanocellaceae</taxon>
        <taxon>Methanocella</taxon>
    </lineage>
</organism>
<keyword evidence="5" id="KW-1185">Reference proteome</keyword>
<feature type="binding site" evidence="2">
    <location>
        <position position="34"/>
    </location>
    <ligand>
        <name>Zn(2+)</name>
        <dbReference type="ChEBI" id="CHEBI:29105"/>
    </ligand>
</feature>
<dbReference type="HAMAP" id="MF_00949">
    <property type="entry name" value="Spt4_arch"/>
    <property type="match status" value="1"/>
</dbReference>
<dbReference type="InParanoid" id="D1Z224"/>
<dbReference type="RefSeq" id="WP_012901420.1">
    <property type="nucleotide sequence ID" value="NC_013665.1"/>
</dbReference>
<dbReference type="InterPro" id="IPR038589">
    <property type="entry name" value="Spt4_dom_sf"/>
</dbReference>
<dbReference type="Pfam" id="PF06093">
    <property type="entry name" value="Spt4"/>
    <property type="match status" value="1"/>
</dbReference>
<feature type="binding site" evidence="2">
    <location>
        <position position="19"/>
    </location>
    <ligand>
        <name>Zn(2+)</name>
        <dbReference type="ChEBI" id="CHEBI:29105"/>
    </ligand>
</feature>
<comment type="similarity">
    <text evidence="2">Belongs to the archaeal Spt4 family.</text>
</comment>
<keyword evidence="2" id="KW-0862">Zinc</keyword>
<feature type="binding site" evidence="2">
    <location>
        <position position="31"/>
    </location>
    <ligand>
        <name>Zn(2+)</name>
        <dbReference type="ChEBI" id="CHEBI:29105"/>
    </ligand>
</feature>
<comment type="function">
    <text evidence="2">Stimulates transcription elongation.</text>
</comment>
<dbReference type="OrthoDB" id="275101at2157"/>
<dbReference type="InterPro" id="IPR022800">
    <property type="entry name" value="Spt4/RpoE2_Znf"/>
</dbReference>
<dbReference type="PANTHER" id="PTHR40704:SF1">
    <property type="entry name" value="TRANSCRIPTION ELONGATION FACTOR SPT4"/>
    <property type="match status" value="1"/>
</dbReference>
<evidence type="ECO:0000256" key="2">
    <source>
        <dbReference type="HAMAP-Rule" id="MF_00949"/>
    </source>
</evidence>
<name>D1Z224_METPS</name>
<keyword evidence="4" id="KW-0240">DNA-directed RNA polymerase</keyword>
<comment type="subunit">
    <text evidence="2">Heterodimer composed of Spt4 and Spt5.</text>
</comment>
<dbReference type="STRING" id="304371.MCP_2674"/>
<evidence type="ECO:0000313" key="5">
    <source>
        <dbReference type="Proteomes" id="UP000001882"/>
    </source>
</evidence>
<dbReference type="Proteomes" id="UP000001882">
    <property type="component" value="Chromosome"/>
</dbReference>
<evidence type="ECO:0000256" key="1">
    <source>
        <dbReference type="ARBA" id="ARBA00023163"/>
    </source>
</evidence>
<reference evidence="4 5" key="1">
    <citation type="journal article" date="2007" name="Appl. Environ. Microbiol.">
        <title>Isolation of key methanogens for global methane emission from rice paddy fields: a novel isolate affiliated with the clone cluster rice cluster I.</title>
        <authorList>
            <person name="Sakai S."/>
            <person name="Imachi H."/>
            <person name="Sekiguchi Y."/>
            <person name="Ohashi A."/>
            <person name="Harada H."/>
            <person name="Kamagata Y."/>
        </authorList>
    </citation>
    <scope>NUCLEOTIDE SEQUENCE [LARGE SCALE GENOMIC DNA]</scope>
    <source>
        <strain evidence="5">DSM 17711 / JCM 13418 / NBRC 101707 / SANAE</strain>
    </source>
</reference>
<dbReference type="PANTHER" id="PTHR40704">
    <property type="entry name" value="TRANSCRIPTION ELONGATION FACTOR SPT4"/>
    <property type="match status" value="1"/>
</dbReference>